<sequence length="153" mass="17552">MWGMTETEPLQDPQFDLTVEIRFRDLDAYGHVNHADYFTLIESARTRFMIDQFRAERRAENPLFLVVRASCEYKRPIELVPSVRVLITASDLGKSSFTLHYRIVGEDGTLHATAQTRMACVDGATQLPTPIPSWFRELVAPLPPRQKEEQKTS</sequence>
<dbReference type="RefSeq" id="WP_234969073.1">
    <property type="nucleotide sequence ID" value="NZ_FTMS01000010.1"/>
</dbReference>
<dbReference type="EMBL" id="FTMS01000010">
    <property type="protein sequence ID" value="SIQ54564.1"/>
    <property type="molecule type" value="Genomic_DNA"/>
</dbReference>
<name>A0A1N6TMU3_9SPIO</name>
<reference evidence="3 4" key="1">
    <citation type="submission" date="2017-01" db="EMBL/GenBank/DDBJ databases">
        <authorList>
            <person name="Mah S.A."/>
            <person name="Swanson W.J."/>
            <person name="Moy G.W."/>
            <person name="Vacquier V.D."/>
        </authorList>
    </citation>
    <scope>NUCLEOTIDE SEQUENCE [LARGE SCALE GENOMIC DNA]</scope>
    <source>
        <strain evidence="3 4">ASpG1</strain>
    </source>
</reference>
<dbReference type="SUPFAM" id="SSF54637">
    <property type="entry name" value="Thioesterase/thiol ester dehydrase-isomerase"/>
    <property type="match status" value="1"/>
</dbReference>
<dbReference type="STRING" id="159291.SAMN05920897_110114"/>
<evidence type="ECO:0000256" key="2">
    <source>
        <dbReference type="ARBA" id="ARBA00022801"/>
    </source>
</evidence>
<keyword evidence="2 3" id="KW-0378">Hydrolase</keyword>
<dbReference type="AlphaFoldDB" id="A0A1N6TMU3"/>
<dbReference type="Pfam" id="PF13279">
    <property type="entry name" value="4HBT_2"/>
    <property type="match status" value="1"/>
</dbReference>
<comment type="similarity">
    <text evidence="1">Belongs to the 4-hydroxybenzoyl-CoA thioesterase family.</text>
</comment>
<dbReference type="PANTHER" id="PTHR31793:SF27">
    <property type="entry name" value="NOVEL THIOESTERASE SUPERFAMILY DOMAIN AND SAPOSIN A-TYPE DOMAIN CONTAINING PROTEIN (0610012H03RIK)"/>
    <property type="match status" value="1"/>
</dbReference>
<evidence type="ECO:0000256" key="1">
    <source>
        <dbReference type="ARBA" id="ARBA00005953"/>
    </source>
</evidence>
<dbReference type="InterPro" id="IPR050563">
    <property type="entry name" value="4-hydroxybenzoyl-CoA_TE"/>
</dbReference>
<keyword evidence="4" id="KW-1185">Reference proteome</keyword>
<protein>
    <submittedName>
        <fullName evidence="3">Acyl-CoA thioester hydrolase</fullName>
    </submittedName>
</protein>
<dbReference type="PIRSF" id="PIRSF003230">
    <property type="entry name" value="YbgC"/>
    <property type="match status" value="1"/>
</dbReference>
<gene>
    <name evidence="3" type="ORF">SAMN05920897_110114</name>
</gene>
<dbReference type="GO" id="GO:0047617">
    <property type="term" value="F:fatty acyl-CoA hydrolase activity"/>
    <property type="evidence" value="ECO:0007669"/>
    <property type="project" value="TreeGrafter"/>
</dbReference>
<dbReference type="Gene3D" id="3.10.129.10">
    <property type="entry name" value="Hotdog Thioesterase"/>
    <property type="match status" value="1"/>
</dbReference>
<organism evidence="3 4">
    <name type="scientific">Alkalispirochaeta americana</name>
    <dbReference type="NCBI Taxonomy" id="159291"/>
    <lineage>
        <taxon>Bacteria</taxon>
        <taxon>Pseudomonadati</taxon>
        <taxon>Spirochaetota</taxon>
        <taxon>Spirochaetia</taxon>
        <taxon>Spirochaetales</taxon>
        <taxon>Spirochaetaceae</taxon>
        <taxon>Alkalispirochaeta</taxon>
    </lineage>
</organism>
<accession>A0A1N6TMU3</accession>
<dbReference type="InterPro" id="IPR006684">
    <property type="entry name" value="YbgC/YbaW"/>
</dbReference>
<dbReference type="PANTHER" id="PTHR31793">
    <property type="entry name" value="4-HYDROXYBENZOYL-COA THIOESTERASE FAMILY MEMBER"/>
    <property type="match status" value="1"/>
</dbReference>
<proteinExistence type="inferred from homology"/>
<evidence type="ECO:0000313" key="3">
    <source>
        <dbReference type="EMBL" id="SIQ54564.1"/>
    </source>
</evidence>
<dbReference type="Proteomes" id="UP000186400">
    <property type="component" value="Unassembled WGS sequence"/>
</dbReference>
<evidence type="ECO:0000313" key="4">
    <source>
        <dbReference type="Proteomes" id="UP000186400"/>
    </source>
</evidence>
<dbReference type="CDD" id="cd00586">
    <property type="entry name" value="4HBT"/>
    <property type="match status" value="1"/>
</dbReference>
<dbReference type="InterPro" id="IPR029069">
    <property type="entry name" value="HotDog_dom_sf"/>
</dbReference>